<dbReference type="InterPro" id="IPR016040">
    <property type="entry name" value="NAD(P)-bd_dom"/>
</dbReference>
<evidence type="ECO:0000259" key="1">
    <source>
        <dbReference type="Pfam" id="PF13460"/>
    </source>
</evidence>
<dbReference type="Proteomes" id="UP000824037">
    <property type="component" value="Unassembled WGS sequence"/>
</dbReference>
<feature type="domain" description="NAD(P)-binding" evidence="1">
    <location>
        <begin position="9"/>
        <end position="184"/>
    </location>
</feature>
<sequence>MTPPVLVTGATGRLGRAVIARLVAAGVPVRALSRHPKQHTDAVSWVTGDVTTGAGIGQAVDGAGAIVHLASAPYRRGYTREVEIHGTQRLLEEAAAANVQHIIYTSIIGCDRIPWGYFRTKTEAEGMVAGGPVPSNILRLGQFHDFVDQTFRSLARTGLLVSDRRVLAQPVDTADVAERIHAAVRAGPSNRTEEFAGPEVLSLRSAAEQWSTATGTRRFILPVRIPGKLGRAFRAGHLTTSATPRGVRTWRDHLASRYGHSPTGPDRR</sequence>
<dbReference type="PANTHER" id="PTHR12126:SF11">
    <property type="entry name" value="NADH DEHYDROGENASE [UBIQUINONE] 1 ALPHA SUBCOMPLEX SUBUNIT 9, MITOCHONDRIAL"/>
    <property type="match status" value="1"/>
</dbReference>
<proteinExistence type="predicted"/>
<accession>A0A9D2J2V4</accession>
<dbReference type="AlphaFoldDB" id="A0A9D2J2V4"/>
<reference evidence="2" key="1">
    <citation type="journal article" date="2021" name="PeerJ">
        <title>Extensive microbial diversity within the chicken gut microbiome revealed by metagenomics and culture.</title>
        <authorList>
            <person name="Gilroy R."/>
            <person name="Ravi A."/>
            <person name="Getino M."/>
            <person name="Pursley I."/>
            <person name="Horton D.L."/>
            <person name="Alikhan N.F."/>
            <person name="Baker D."/>
            <person name="Gharbi K."/>
            <person name="Hall N."/>
            <person name="Watson M."/>
            <person name="Adriaenssens E.M."/>
            <person name="Foster-Nyarko E."/>
            <person name="Jarju S."/>
            <person name="Secka A."/>
            <person name="Antonio M."/>
            <person name="Oren A."/>
            <person name="Chaudhuri R.R."/>
            <person name="La Ragione R."/>
            <person name="Hildebrand F."/>
            <person name="Pallen M.J."/>
        </authorList>
    </citation>
    <scope>NUCLEOTIDE SEQUENCE</scope>
    <source>
        <strain evidence="2">ChiGjej4B4-7305</strain>
    </source>
</reference>
<dbReference type="InterPro" id="IPR036291">
    <property type="entry name" value="NAD(P)-bd_dom_sf"/>
</dbReference>
<dbReference type="InterPro" id="IPR051207">
    <property type="entry name" value="ComplexI_NDUFA9_subunit"/>
</dbReference>
<reference evidence="2" key="2">
    <citation type="submission" date="2021-04" db="EMBL/GenBank/DDBJ databases">
        <authorList>
            <person name="Gilroy R."/>
        </authorList>
    </citation>
    <scope>NUCLEOTIDE SEQUENCE</scope>
    <source>
        <strain evidence="2">ChiGjej4B4-7305</strain>
    </source>
</reference>
<gene>
    <name evidence="2" type="ORF">H9815_00620</name>
</gene>
<dbReference type="GO" id="GO:0044877">
    <property type="term" value="F:protein-containing complex binding"/>
    <property type="evidence" value="ECO:0007669"/>
    <property type="project" value="TreeGrafter"/>
</dbReference>
<dbReference type="PANTHER" id="PTHR12126">
    <property type="entry name" value="NADH-UBIQUINONE OXIDOREDUCTASE 39 KDA SUBUNIT-RELATED"/>
    <property type="match status" value="1"/>
</dbReference>
<dbReference type="SUPFAM" id="SSF51735">
    <property type="entry name" value="NAD(P)-binding Rossmann-fold domains"/>
    <property type="match status" value="1"/>
</dbReference>
<dbReference type="Pfam" id="PF13460">
    <property type="entry name" value="NAD_binding_10"/>
    <property type="match status" value="1"/>
</dbReference>
<protein>
    <submittedName>
        <fullName evidence="2">NAD(P)H-binding protein</fullName>
    </submittedName>
</protein>
<dbReference type="EMBL" id="DXBY01000015">
    <property type="protein sequence ID" value="HIZ34252.1"/>
    <property type="molecule type" value="Genomic_DNA"/>
</dbReference>
<evidence type="ECO:0000313" key="2">
    <source>
        <dbReference type="EMBL" id="HIZ34252.1"/>
    </source>
</evidence>
<name>A0A9D2J2V4_9MICO</name>
<comment type="caution">
    <text evidence="2">The sequence shown here is derived from an EMBL/GenBank/DDBJ whole genome shotgun (WGS) entry which is preliminary data.</text>
</comment>
<evidence type="ECO:0000313" key="3">
    <source>
        <dbReference type="Proteomes" id="UP000824037"/>
    </source>
</evidence>
<organism evidence="2 3">
    <name type="scientific">Candidatus Ruania gallistercoris</name>
    <dbReference type="NCBI Taxonomy" id="2838746"/>
    <lineage>
        <taxon>Bacteria</taxon>
        <taxon>Bacillati</taxon>
        <taxon>Actinomycetota</taxon>
        <taxon>Actinomycetes</taxon>
        <taxon>Micrococcales</taxon>
        <taxon>Ruaniaceae</taxon>
        <taxon>Ruania</taxon>
    </lineage>
</organism>
<dbReference type="Gene3D" id="3.40.50.720">
    <property type="entry name" value="NAD(P)-binding Rossmann-like Domain"/>
    <property type="match status" value="1"/>
</dbReference>